<dbReference type="PATRIC" id="fig|471514.4.peg.2249"/>
<dbReference type="EMBL" id="LJCO01000058">
    <property type="protein sequence ID" value="KPV43108.1"/>
    <property type="molecule type" value="Genomic_DNA"/>
</dbReference>
<organism evidence="4 5">
    <name type="scientific">Alicyclobacillus ferrooxydans</name>
    <dbReference type="NCBI Taxonomy" id="471514"/>
    <lineage>
        <taxon>Bacteria</taxon>
        <taxon>Bacillati</taxon>
        <taxon>Bacillota</taxon>
        <taxon>Bacilli</taxon>
        <taxon>Bacillales</taxon>
        <taxon>Alicyclobacillaceae</taxon>
        <taxon>Alicyclobacillus</taxon>
    </lineage>
</organism>
<evidence type="ECO:0000256" key="2">
    <source>
        <dbReference type="ARBA" id="ARBA00023295"/>
    </source>
</evidence>
<dbReference type="PROSITE" id="PS01247">
    <property type="entry name" value="IUNH"/>
    <property type="match status" value="1"/>
</dbReference>
<dbReference type="InterPro" id="IPR023186">
    <property type="entry name" value="IUNH"/>
</dbReference>
<gene>
    <name evidence="4" type="ORF">AN477_14360</name>
</gene>
<protein>
    <recommendedName>
        <fullName evidence="3">Inosine/uridine-preferring nucleoside hydrolase domain-containing protein</fullName>
    </recommendedName>
</protein>
<dbReference type="InterPro" id="IPR015910">
    <property type="entry name" value="I/U_nuclsd_hydro_CS"/>
</dbReference>
<accession>A0A0P9CJB9</accession>
<dbReference type="GO" id="GO:0006152">
    <property type="term" value="P:purine nucleoside catabolic process"/>
    <property type="evidence" value="ECO:0007669"/>
    <property type="project" value="TreeGrafter"/>
</dbReference>
<dbReference type="RefSeq" id="WP_054969852.1">
    <property type="nucleotide sequence ID" value="NZ_LJCO01000058.1"/>
</dbReference>
<dbReference type="InterPro" id="IPR001910">
    <property type="entry name" value="Inosine/uridine_hydrolase_dom"/>
</dbReference>
<dbReference type="Proteomes" id="UP000050482">
    <property type="component" value="Unassembled WGS sequence"/>
</dbReference>
<dbReference type="STRING" id="471514.AN477_14360"/>
<feature type="domain" description="Inosine/uridine-preferring nucleoside hydrolase" evidence="3">
    <location>
        <begin position="9"/>
        <end position="302"/>
    </location>
</feature>
<comment type="caution">
    <text evidence="4">The sequence shown here is derived from an EMBL/GenBank/DDBJ whole genome shotgun (WGS) entry which is preliminary data.</text>
</comment>
<dbReference type="OrthoDB" id="9797882at2"/>
<proteinExistence type="predicted"/>
<evidence type="ECO:0000313" key="5">
    <source>
        <dbReference type="Proteomes" id="UP000050482"/>
    </source>
</evidence>
<keyword evidence="2" id="KW-0326">Glycosidase</keyword>
<dbReference type="InterPro" id="IPR036452">
    <property type="entry name" value="Ribo_hydro-like"/>
</dbReference>
<sequence length="311" mass="33301">MTNQVNNLFIDCDPGLDDAIAILLAGRARNLNLLGVSSVAGNQTVAKTTENARRIVGLGGLGCPVAKGSSGPLLRPPVIADDYHGESGLGGAELPPDRAPLAAENAVPWLAEQILAQTTPVTIVPIGPLTNIALLLNAFPEVKGKIERIVMMGGAVGAGNVTPSAEFNIYADPEAAKMVFKSGVPISMVGLDVTNQVLATRQIVEKIRSLNNSVSDYVSGWLTFYIDAYYRTRGIEGGALHDPLAVVALIDKDVLRFEDMLVDVETRSDLTYGRTVCEPSRWSDKKANAQVAIEVNPDLFWDILFDALSRY</sequence>
<dbReference type="CDD" id="cd02651">
    <property type="entry name" value="nuc_hydro_IU_UC_XIUA"/>
    <property type="match status" value="1"/>
</dbReference>
<evidence type="ECO:0000259" key="3">
    <source>
        <dbReference type="Pfam" id="PF01156"/>
    </source>
</evidence>
<dbReference type="PANTHER" id="PTHR12304">
    <property type="entry name" value="INOSINE-URIDINE PREFERRING NUCLEOSIDE HYDROLASE"/>
    <property type="match status" value="1"/>
</dbReference>
<keyword evidence="5" id="KW-1185">Reference proteome</keyword>
<dbReference type="SUPFAM" id="SSF53590">
    <property type="entry name" value="Nucleoside hydrolase"/>
    <property type="match status" value="1"/>
</dbReference>
<evidence type="ECO:0000256" key="1">
    <source>
        <dbReference type="ARBA" id="ARBA00022801"/>
    </source>
</evidence>
<reference evidence="4 5" key="1">
    <citation type="submission" date="2015-09" db="EMBL/GenBank/DDBJ databases">
        <title>Draft genome sequence of Alicyclobacillus ferrooxydans DSM 22381.</title>
        <authorList>
            <person name="Hemp J."/>
        </authorList>
    </citation>
    <scope>NUCLEOTIDE SEQUENCE [LARGE SCALE GENOMIC DNA]</scope>
    <source>
        <strain evidence="4 5">TC-34</strain>
    </source>
</reference>
<keyword evidence="1" id="KW-0378">Hydrolase</keyword>
<dbReference type="Gene3D" id="3.90.245.10">
    <property type="entry name" value="Ribonucleoside hydrolase-like"/>
    <property type="match status" value="1"/>
</dbReference>
<dbReference type="AlphaFoldDB" id="A0A0P9CJB9"/>
<dbReference type="Pfam" id="PF01156">
    <property type="entry name" value="IU_nuc_hydro"/>
    <property type="match status" value="1"/>
</dbReference>
<evidence type="ECO:0000313" key="4">
    <source>
        <dbReference type="EMBL" id="KPV43108.1"/>
    </source>
</evidence>
<dbReference type="PANTHER" id="PTHR12304:SF4">
    <property type="entry name" value="URIDINE NUCLEOSIDASE"/>
    <property type="match status" value="1"/>
</dbReference>
<dbReference type="GO" id="GO:0008477">
    <property type="term" value="F:purine nucleosidase activity"/>
    <property type="evidence" value="ECO:0007669"/>
    <property type="project" value="TreeGrafter"/>
</dbReference>
<dbReference type="GO" id="GO:0045437">
    <property type="term" value="F:uridine nucleosidase activity"/>
    <property type="evidence" value="ECO:0007669"/>
    <property type="project" value="UniProtKB-ARBA"/>
</dbReference>
<name>A0A0P9CJB9_9BACL</name>
<dbReference type="GO" id="GO:0005829">
    <property type="term" value="C:cytosol"/>
    <property type="evidence" value="ECO:0007669"/>
    <property type="project" value="TreeGrafter"/>
</dbReference>